<accession>A0A1I2VC43</accession>
<evidence type="ECO:0000313" key="1">
    <source>
        <dbReference type="EMBL" id="SFG86730.1"/>
    </source>
</evidence>
<evidence type="ECO:0000313" key="2">
    <source>
        <dbReference type="Proteomes" id="UP000198724"/>
    </source>
</evidence>
<gene>
    <name evidence="1" type="ORF">SAMN05421739_104127</name>
</gene>
<organism evidence="1 2">
    <name type="scientific">Pontibacter chinhatensis</name>
    <dbReference type="NCBI Taxonomy" id="1436961"/>
    <lineage>
        <taxon>Bacteria</taxon>
        <taxon>Pseudomonadati</taxon>
        <taxon>Bacteroidota</taxon>
        <taxon>Cytophagia</taxon>
        <taxon>Cytophagales</taxon>
        <taxon>Hymenobacteraceae</taxon>
        <taxon>Pontibacter</taxon>
    </lineage>
</organism>
<dbReference type="EMBL" id="FOOT01000004">
    <property type="protein sequence ID" value="SFG86730.1"/>
    <property type="molecule type" value="Genomic_DNA"/>
</dbReference>
<keyword evidence="2" id="KW-1185">Reference proteome</keyword>
<name>A0A1I2VC43_9BACT</name>
<sequence length="63" mass="6834">MKIKTIRPSDGRAYSMANVVAEAIGALNGKATYAEIKSYIHSKWNGMNDRAISAHDILVSSLP</sequence>
<reference evidence="2" key="1">
    <citation type="submission" date="2016-10" db="EMBL/GenBank/DDBJ databases">
        <authorList>
            <person name="Varghese N."/>
            <person name="Submissions S."/>
        </authorList>
    </citation>
    <scope>NUCLEOTIDE SEQUENCE [LARGE SCALE GENOMIC DNA]</scope>
    <source>
        <strain evidence="2">LP51</strain>
    </source>
</reference>
<dbReference type="AlphaFoldDB" id="A0A1I2VC43"/>
<dbReference type="Proteomes" id="UP000198724">
    <property type="component" value="Unassembled WGS sequence"/>
</dbReference>
<proteinExistence type="predicted"/>
<protein>
    <submittedName>
        <fullName evidence="1">Uncharacterized protein</fullName>
    </submittedName>
</protein>